<name>A0AAP7A2P3_PAEAL</name>
<dbReference type="Proteomes" id="UP000552038">
    <property type="component" value="Unassembled WGS sequence"/>
</dbReference>
<dbReference type="EMBL" id="JABFOR010000017">
    <property type="protein sequence ID" value="NOJ71717.1"/>
    <property type="molecule type" value="Genomic_DNA"/>
</dbReference>
<proteinExistence type="predicted"/>
<evidence type="ECO:0000313" key="2">
    <source>
        <dbReference type="Proteomes" id="UP000552038"/>
    </source>
</evidence>
<evidence type="ECO:0000313" key="1">
    <source>
        <dbReference type="EMBL" id="NOJ71717.1"/>
    </source>
</evidence>
<reference evidence="1 2" key="1">
    <citation type="submission" date="2020-05" db="EMBL/GenBank/DDBJ databases">
        <title>Whole genome sequencing and identification of novel metabolites from Paenibacillus alvei strain JR949.</title>
        <authorList>
            <person name="Rajendhran J."/>
            <person name="Sree Pranav P."/>
            <person name="Mahalakshmi B."/>
            <person name="Karthikeyan R."/>
        </authorList>
    </citation>
    <scope>NUCLEOTIDE SEQUENCE [LARGE SCALE GENOMIC DNA]</scope>
    <source>
        <strain evidence="1 2">JR949</strain>
    </source>
</reference>
<sequence>MIVKQQGIPSLIMASIRVKEVSNQPISHNDMGKDTSVLFVAPFFSMYIGMVNRSNVTFAIEALYCEQHNTPFIAQAAPFLSAF</sequence>
<accession>A0AAP7A2P3</accession>
<gene>
    <name evidence="1" type="ORF">HMI46_14265</name>
</gene>
<protein>
    <submittedName>
        <fullName evidence="1">Uncharacterized protein</fullName>
    </submittedName>
</protein>
<comment type="caution">
    <text evidence="1">The sequence shown here is derived from an EMBL/GenBank/DDBJ whole genome shotgun (WGS) entry which is preliminary data.</text>
</comment>
<dbReference type="AlphaFoldDB" id="A0AAP7A2P3"/>
<organism evidence="1 2">
    <name type="scientific">Paenibacillus alvei</name>
    <name type="common">Bacillus alvei</name>
    <dbReference type="NCBI Taxonomy" id="44250"/>
    <lineage>
        <taxon>Bacteria</taxon>
        <taxon>Bacillati</taxon>
        <taxon>Bacillota</taxon>
        <taxon>Bacilli</taxon>
        <taxon>Bacillales</taxon>
        <taxon>Paenibacillaceae</taxon>
        <taxon>Paenibacillus</taxon>
    </lineage>
</organism>
<dbReference type="RefSeq" id="WP_171417198.1">
    <property type="nucleotide sequence ID" value="NZ_JABFOR010000017.1"/>
</dbReference>